<evidence type="ECO:0000259" key="1">
    <source>
        <dbReference type="Pfam" id="PF00534"/>
    </source>
</evidence>
<reference evidence="4" key="1">
    <citation type="journal article" date="2019" name="Int. J. Syst. Evol. Microbiol.">
        <title>The Global Catalogue of Microorganisms (GCM) 10K type strain sequencing project: providing services to taxonomists for standard genome sequencing and annotation.</title>
        <authorList>
            <consortium name="The Broad Institute Genomics Platform"/>
            <consortium name="The Broad Institute Genome Sequencing Center for Infectious Disease"/>
            <person name="Wu L."/>
            <person name="Ma J."/>
        </authorList>
    </citation>
    <scope>NUCLEOTIDE SEQUENCE [LARGE SCALE GENOMIC DNA]</scope>
    <source>
        <strain evidence="4">JCM 18198</strain>
    </source>
</reference>
<organism evidence="3 4">
    <name type="scientific">Flavobacterium hankyongi</name>
    <dbReference type="NCBI Taxonomy" id="1176532"/>
    <lineage>
        <taxon>Bacteria</taxon>
        <taxon>Pseudomonadati</taxon>
        <taxon>Bacteroidota</taxon>
        <taxon>Flavobacteriia</taxon>
        <taxon>Flavobacteriales</taxon>
        <taxon>Flavobacteriaceae</taxon>
        <taxon>Flavobacterium</taxon>
    </lineage>
</organism>
<dbReference type="Gene3D" id="3.40.50.2000">
    <property type="entry name" value="Glycogen Phosphorylase B"/>
    <property type="match status" value="2"/>
</dbReference>
<accession>A0ABP9A1R5</accession>
<evidence type="ECO:0000313" key="4">
    <source>
        <dbReference type="Proteomes" id="UP001500141"/>
    </source>
</evidence>
<keyword evidence="4" id="KW-1185">Reference proteome</keyword>
<dbReference type="PANTHER" id="PTHR45947:SF3">
    <property type="entry name" value="SULFOQUINOVOSYL TRANSFERASE SQD2"/>
    <property type="match status" value="1"/>
</dbReference>
<dbReference type="InterPro" id="IPR050194">
    <property type="entry name" value="Glycosyltransferase_grp1"/>
</dbReference>
<proteinExistence type="predicted"/>
<gene>
    <name evidence="3" type="ORF">GCM10023230_23250</name>
</gene>
<dbReference type="RefSeq" id="WP_264544680.1">
    <property type="nucleotide sequence ID" value="NZ_BAABIP010000018.1"/>
</dbReference>
<dbReference type="Pfam" id="PF13439">
    <property type="entry name" value="Glyco_transf_4"/>
    <property type="match status" value="1"/>
</dbReference>
<comment type="caution">
    <text evidence="3">The sequence shown here is derived from an EMBL/GenBank/DDBJ whole genome shotgun (WGS) entry which is preliminary data.</text>
</comment>
<evidence type="ECO:0000259" key="2">
    <source>
        <dbReference type="Pfam" id="PF13439"/>
    </source>
</evidence>
<sequence length="382" mass="42779">MHICFITHEYPKPGFPHGGLGSFVKTIGEALAANGIQVSVVGMNYTSEYEELMESGVRIYRLNRSKLKGLSWWMNSKAVSGKIREIHKHHPIDIVESAESGLAFLSKIKDIQYVIRLHGGHYFFAEAENRGINWWKGFQEKRSFAKADAFIAVSKYVKNHTEKYLSYHNKPLGYINNPINTAVFKPMLNDIIPHKIVFAGTICEKKGVRQLIQAFPLVKEEFPDATLHLYGRDWFFPDGASFVAFLKEKELPRLGPVAESVFFQGVLPLSEVAKKYAEAEVCVFPSHMETLGLVAPEAMAIAKPVVFTNRGPGPEIITDTVTGLLCNPLDPNDIAQKILRIFTDKAAASAMGKNAEKEVQKRFSVSELVAENIDFFKSLSKK</sequence>
<dbReference type="InterPro" id="IPR028098">
    <property type="entry name" value="Glyco_trans_4-like_N"/>
</dbReference>
<dbReference type="InterPro" id="IPR001296">
    <property type="entry name" value="Glyco_trans_1"/>
</dbReference>
<dbReference type="Pfam" id="PF00534">
    <property type="entry name" value="Glycos_transf_1"/>
    <property type="match status" value="1"/>
</dbReference>
<feature type="domain" description="Glycosyl transferase family 1" evidence="1">
    <location>
        <begin position="195"/>
        <end position="357"/>
    </location>
</feature>
<name>A0ABP9A1R5_9FLAO</name>
<dbReference type="Proteomes" id="UP001500141">
    <property type="component" value="Unassembled WGS sequence"/>
</dbReference>
<feature type="domain" description="Glycosyltransferase subfamily 4-like N-terminal" evidence="2">
    <location>
        <begin position="18"/>
        <end position="182"/>
    </location>
</feature>
<protein>
    <submittedName>
        <fullName evidence="3">Glycosyltransferase family 4 protein</fullName>
    </submittedName>
</protein>
<dbReference type="CDD" id="cd03801">
    <property type="entry name" value="GT4_PimA-like"/>
    <property type="match status" value="1"/>
</dbReference>
<dbReference type="SUPFAM" id="SSF53756">
    <property type="entry name" value="UDP-Glycosyltransferase/glycogen phosphorylase"/>
    <property type="match status" value="1"/>
</dbReference>
<dbReference type="PANTHER" id="PTHR45947">
    <property type="entry name" value="SULFOQUINOVOSYL TRANSFERASE SQD2"/>
    <property type="match status" value="1"/>
</dbReference>
<dbReference type="EMBL" id="BAABIP010000018">
    <property type="protein sequence ID" value="GAA4772208.1"/>
    <property type="molecule type" value="Genomic_DNA"/>
</dbReference>
<evidence type="ECO:0000313" key="3">
    <source>
        <dbReference type="EMBL" id="GAA4772208.1"/>
    </source>
</evidence>